<sequence>MVRDLAGTSSHSTELGVHVSRRTDMSEFHKGLVWLRRDLRCADNASLAQALASCAEVYVAFVFDTTILDGLPRNDRRVAFLHDSVCELDETLRARGGGLVVRHGDPAHEIPALAKTLGVQAVFAARDYEPAALRRDRAVARSLGDQGIAFELVKDHVIFEMNEVLSAQGEPYSVFTPYQRAWLRQVRPVDLAPHGKPSDFQRLAPPPRAGNGAIPSLATLGFDVPESRRIAVPAGESGAQQLLDDFLPRMAHYHERRDYPAVRGPSYLSVHLRFGTVSIRTLAREAHAAMQHGGEAGRGAQTWLGELIWRDFYFMILHHHPHVDGRAFKPAYDAIEWATGKAADAAFLAWCEGRTGYPLVDAAMRQINQTGYMHNRLRMVTASFLVKDLGIDWRRGEAYFAQALNDFDLAANNGGWQWAASTGCDAQPYFRIFNPVTQSEKFDPEGRFIRKYVPELADLPNKALHAPWRADAQTLSDAGVVLGRNYPEPLVAHDVARQETLTRYAVVKSPATSAEASGAPGAG</sequence>
<evidence type="ECO:0000256" key="9">
    <source>
        <dbReference type="PIRSR" id="PIRSR602081-2"/>
    </source>
</evidence>
<reference evidence="12 13" key="1">
    <citation type="submission" date="2018-06" db="EMBL/GenBank/DDBJ databases">
        <authorList>
            <consortium name="Pathogen Informatics"/>
            <person name="Doyle S."/>
        </authorList>
    </citation>
    <scope>NUCLEOTIDE SEQUENCE [LARGE SCALE GENOMIC DNA]</scope>
    <source>
        <strain evidence="12 13">NCTC13160</strain>
    </source>
</reference>
<feature type="binding site" evidence="8">
    <location>
        <begin position="406"/>
        <end position="408"/>
    </location>
    <ligand>
        <name>FAD</name>
        <dbReference type="ChEBI" id="CHEBI:57692"/>
    </ligand>
</feature>
<evidence type="ECO:0000256" key="8">
    <source>
        <dbReference type="PIRSR" id="PIRSR602081-1"/>
    </source>
</evidence>
<dbReference type="PRINTS" id="PR00147">
    <property type="entry name" value="DNAPHOTLYASE"/>
</dbReference>
<dbReference type="EMBL" id="UGSG01000001">
    <property type="protein sequence ID" value="SUA81693.1"/>
    <property type="molecule type" value="Genomic_DNA"/>
</dbReference>
<dbReference type="SUPFAM" id="SSF52425">
    <property type="entry name" value="Cryptochrome/photolyase, N-terminal domain"/>
    <property type="match status" value="1"/>
</dbReference>
<dbReference type="EC" id="4.1.99.3" evidence="2"/>
<evidence type="ECO:0000256" key="2">
    <source>
        <dbReference type="ARBA" id="ARBA00013149"/>
    </source>
</evidence>
<proteinExistence type="inferred from homology"/>
<organism evidence="12 13">
    <name type="scientific">Pandoraea pnomenusa</name>
    <dbReference type="NCBI Taxonomy" id="93220"/>
    <lineage>
        <taxon>Bacteria</taxon>
        <taxon>Pseudomonadati</taxon>
        <taxon>Pseudomonadota</taxon>
        <taxon>Betaproteobacteria</taxon>
        <taxon>Burkholderiales</taxon>
        <taxon>Burkholderiaceae</taxon>
        <taxon>Pandoraea</taxon>
    </lineage>
</organism>
<evidence type="ECO:0000256" key="7">
    <source>
        <dbReference type="ARBA" id="ARBA00033999"/>
    </source>
</evidence>
<feature type="domain" description="Photolyase/cryptochrome alpha/beta" evidence="11">
    <location>
        <begin position="29"/>
        <end position="158"/>
    </location>
</feature>
<dbReference type="GO" id="GO:0071949">
    <property type="term" value="F:FAD binding"/>
    <property type="evidence" value="ECO:0007669"/>
    <property type="project" value="TreeGrafter"/>
</dbReference>
<dbReference type="PANTHER" id="PTHR11455">
    <property type="entry name" value="CRYPTOCHROME"/>
    <property type="match status" value="1"/>
</dbReference>
<comment type="similarity">
    <text evidence="10">Belongs to the DNA photolyase family.</text>
</comment>
<dbReference type="FunFam" id="1.10.579.10:FF:000003">
    <property type="entry name" value="Deoxyribodipyrimidine photo-lyase"/>
    <property type="match status" value="1"/>
</dbReference>
<dbReference type="PANTHER" id="PTHR11455:SF9">
    <property type="entry name" value="CRYPTOCHROME CIRCADIAN CLOCK 5 ISOFORM X1"/>
    <property type="match status" value="1"/>
</dbReference>
<dbReference type="AlphaFoldDB" id="A0A378YY12"/>
<keyword evidence="4 8" id="KW-0285">Flavoprotein</keyword>
<dbReference type="PROSITE" id="PS00691">
    <property type="entry name" value="DNA_PHOTOLYASES_1_2"/>
    <property type="match status" value="1"/>
</dbReference>
<dbReference type="InterPro" id="IPR018394">
    <property type="entry name" value="DNA_photolyase_1_CS_C"/>
</dbReference>
<comment type="cofactor">
    <cofactor evidence="8">
        <name>FAD</name>
        <dbReference type="ChEBI" id="CHEBI:57692"/>
    </cofactor>
    <text evidence="8">Binds 1 FAD per subunit.</text>
</comment>
<dbReference type="GO" id="GO:0000719">
    <property type="term" value="P:photoreactive repair"/>
    <property type="evidence" value="ECO:0007669"/>
    <property type="project" value="UniProtKB-ARBA"/>
</dbReference>
<dbReference type="GO" id="GO:0003904">
    <property type="term" value="F:deoxyribodipyrimidine photo-lyase activity"/>
    <property type="evidence" value="ECO:0007669"/>
    <property type="project" value="UniProtKB-EC"/>
</dbReference>
<evidence type="ECO:0000256" key="4">
    <source>
        <dbReference type="ARBA" id="ARBA00022630"/>
    </source>
</evidence>
<feature type="binding site" evidence="8">
    <location>
        <position position="253"/>
    </location>
    <ligand>
        <name>FAD</name>
        <dbReference type="ChEBI" id="CHEBI:57692"/>
    </ligand>
</feature>
<evidence type="ECO:0000256" key="10">
    <source>
        <dbReference type="RuleBase" id="RU004182"/>
    </source>
</evidence>
<dbReference type="InterPro" id="IPR006050">
    <property type="entry name" value="DNA_photolyase_N"/>
</dbReference>
<comment type="cofactor">
    <cofactor evidence="1">
        <name>(6R)-5,10-methylene-5,6,7,8-tetrahydrofolate</name>
        <dbReference type="ChEBI" id="CHEBI:15636"/>
    </cofactor>
</comment>
<evidence type="ECO:0000256" key="1">
    <source>
        <dbReference type="ARBA" id="ARBA00001932"/>
    </source>
</evidence>
<feature type="site" description="Electron transfer via tryptophanyl radical" evidence="9">
    <location>
        <position position="337"/>
    </location>
</feature>
<dbReference type="Proteomes" id="UP000254573">
    <property type="component" value="Unassembled WGS sequence"/>
</dbReference>
<dbReference type="GO" id="GO:0009416">
    <property type="term" value="P:response to light stimulus"/>
    <property type="evidence" value="ECO:0007669"/>
    <property type="project" value="TreeGrafter"/>
</dbReference>
<name>A0A378YY12_9BURK</name>
<dbReference type="STRING" id="93220.A6P55_19595"/>
<evidence type="ECO:0000256" key="3">
    <source>
        <dbReference type="ARBA" id="ARBA00014046"/>
    </source>
</evidence>
<gene>
    <name evidence="12" type="primary">phrA</name>
    <name evidence="12" type="ORF">NCTC13160_04561</name>
</gene>
<feature type="binding site" evidence="8">
    <location>
        <position position="303"/>
    </location>
    <ligand>
        <name>FAD</name>
        <dbReference type="ChEBI" id="CHEBI:57692"/>
    </ligand>
</feature>
<dbReference type="Gene3D" id="3.40.50.620">
    <property type="entry name" value="HUPs"/>
    <property type="match status" value="1"/>
</dbReference>
<evidence type="ECO:0000259" key="11">
    <source>
        <dbReference type="PROSITE" id="PS51645"/>
    </source>
</evidence>
<dbReference type="InterPro" id="IPR002081">
    <property type="entry name" value="Cryptochrome/DNA_photolyase_1"/>
</dbReference>
<dbReference type="InterPro" id="IPR014729">
    <property type="entry name" value="Rossmann-like_a/b/a_fold"/>
</dbReference>
<dbReference type="InterPro" id="IPR036155">
    <property type="entry name" value="Crypto/Photolyase_N_sf"/>
</dbReference>
<dbReference type="Gene3D" id="1.25.40.80">
    <property type="match status" value="1"/>
</dbReference>
<dbReference type="SUPFAM" id="SSF48173">
    <property type="entry name" value="Cryptochrome/photolyase FAD-binding domain"/>
    <property type="match status" value="1"/>
</dbReference>
<accession>A0A378YY12</accession>
<keyword evidence="6 10" id="KW-0157">Chromophore</keyword>
<evidence type="ECO:0000313" key="12">
    <source>
        <dbReference type="EMBL" id="SUA81693.1"/>
    </source>
</evidence>
<protein>
    <recommendedName>
        <fullName evidence="3">Deoxyribodipyrimidine photo-lyase</fullName>
        <ecNumber evidence="2">4.1.99.3</ecNumber>
    </recommendedName>
</protein>
<dbReference type="PROSITE" id="PS51645">
    <property type="entry name" value="PHR_CRY_ALPHA_BETA"/>
    <property type="match status" value="1"/>
</dbReference>
<feature type="site" description="Electron transfer via tryptophanyl radical" evidence="9">
    <location>
        <position position="393"/>
    </location>
</feature>
<dbReference type="Gene3D" id="1.10.579.10">
    <property type="entry name" value="DNA Cyclobutane Dipyrimidine Photolyase, subunit A, domain 3"/>
    <property type="match status" value="1"/>
</dbReference>
<dbReference type="PROSITE" id="PS00394">
    <property type="entry name" value="DNA_PHOTOLYASES_1_1"/>
    <property type="match status" value="1"/>
</dbReference>
<dbReference type="GO" id="GO:0003677">
    <property type="term" value="F:DNA binding"/>
    <property type="evidence" value="ECO:0007669"/>
    <property type="project" value="TreeGrafter"/>
</dbReference>
<feature type="site" description="Electron transfer via tryptophanyl radical" evidence="9">
    <location>
        <position position="416"/>
    </location>
</feature>
<evidence type="ECO:0000256" key="6">
    <source>
        <dbReference type="ARBA" id="ARBA00022991"/>
    </source>
</evidence>
<comment type="catalytic activity">
    <reaction evidence="7">
        <text>cyclobutadipyrimidine (in DNA) = 2 pyrimidine residues (in DNA).</text>
        <dbReference type="EC" id="4.1.99.3"/>
    </reaction>
</comment>
<dbReference type="Pfam" id="PF00875">
    <property type="entry name" value="DNA_photolyase"/>
    <property type="match status" value="1"/>
</dbReference>
<dbReference type="Pfam" id="PF03441">
    <property type="entry name" value="FAD_binding_7"/>
    <property type="match status" value="1"/>
</dbReference>
<keyword evidence="5 8" id="KW-0274">FAD</keyword>
<evidence type="ECO:0000313" key="13">
    <source>
        <dbReference type="Proteomes" id="UP000254573"/>
    </source>
</evidence>
<dbReference type="InterPro" id="IPR005101">
    <property type="entry name" value="Cryptochr/Photolyase_FAD-bd"/>
</dbReference>
<feature type="binding site" evidence="8">
    <location>
        <begin position="306"/>
        <end position="313"/>
    </location>
    <ligand>
        <name>FAD</name>
        <dbReference type="ChEBI" id="CHEBI:57692"/>
    </ligand>
</feature>
<dbReference type="InterPro" id="IPR036134">
    <property type="entry name" value="Crypto/Photolyase_FAD-like_sf"/>
</dbReference>
<evidence type="ECO:0000256" key="5">
    <source>
        <dbReference type="ARBA" id="ARBA00022827"/>
    </source>
</evidence>
<keyword evidence="12" id="KW-0456">Lyase</keyword>